<name>A0A1B0BKW7_9MUSC</name>
<feature type="region of interest" description="Disordered" evidence="1">
    <location>
        <begin position="1"/>
        <end position="29"/>
    </location>
</feature>
<protein>
    <submittedName>
        <fullName evidence="2">Uncharacterized protein</fullName>
    </submittedName>
</protein>
<dbReference type="AlphaFoldDB" id="A0A1B0BKW7"/>
<dbReference type="Proteomes" id="UP000092460">
    <property type="component" value="Unassembled WGS sequence"/>
</dbReference>
<dbReference type="EMBL" id="JXJN01016077">
    <property type="status" value="NOT_ANNOTATED_CDS"/>
    <property type="molecule type" value="Genomic_DNA"/>
</dbReference>
<evidence type="ECO:0000256" key="1">
    <source>
        <dbReference type="SAM" id="MobiDB-lite"/>
    </source>
</evidence>
<evidence type="ECO:0000313" key="3">
    <source>
        <dbReference type="Proteomes" id="UP000092460"/>
    </source>
</evidence>
<keyword evidence="3" id="KW-1185">Reference proteome</keyword>
<feature type="compositionally biased region" description="Low complexity" evidence="1">
    <location>
        <begin position="19"/>
        <end position="29"/>
    </location>
</feature>
<dbReference type="EnsemblMetazoa" id="GPPI033371-RA">
    <property type="protein sequence ID" value="GPPI033371-PA"/>
    <property type="gene ID" value="GPPI033371"/>
</dbReference>
<organism evidence="2 3">
    <name type="scientific">Glossina palpalis gambiensis</name>
    <dbReference type="NCBI Taxonomy" id="67801"/>
    <lineage>
        <taxon>Eukaryota</taxon>
        <taxon>Metazoa</taxon>
        <taxon>Ecdysozoa</taxon>
        <taxon>Arthropoda</taxon>
        <taxon>Hexapoda</taxon>
        <taxon>Insecta</taxon>
        <taxon>Pterygota</taxon>
        <taxon>Neoptera</taxon>
        <taxon>Endopterygota</taxon>
        <taxon>Diptera</taxon>
        <taxon>Brachycera</taxon>
        <taxon>Muscomorpha</taxon>
        <taxon>Hippoboscoidea</taxon>
        <taxon>Glossinidae</taxon>
        <taxon>Glossina</taxon>
    </lineage>
</organism>
<evidence type="ECO:0000313" key="2">
    <source>
        <dbReference type="EnsemblMetazoa" id="GPPI033371-PA"/>
    </source>
</evidence>
<reference evidence="3" key="1">
    <citation type="submission" date="2015-01" db="EMBL/GenBank/DDBJ databases">
        <authorList>
            <person name="Aksoy S."/>
            <person name="Warren W."/>
            <person name="Wilson R.K."/>
        </authorList>
    </citation>
    <scope>NUCLEOTIDE SEQUENCE [LARGE SCALE GENOMIC DNA]</scope>
    <source>
        <strain evidence="3">IAEA</strain>
    </source>
</reference>
<feature type="compositionally biased region" description="Basic and acidic residues" evidence="1">
    <location>
        <begin position="1"/>
        <end position="12"/>
    </location>
</feature>
<dbReference type="VEuPathDB" id="VectorBase:GPPI033371"/>
<reference evidence="2" key="2">
    <citation type="submission" date="2020-05" db="UniProtKB">
        <authorList>
            <consortium name="EnsemblMetazoa"/>
        </authorList>
    </citation>
    <scope>IDENTIFICATION</scope>
    <source>
        <strain evidence="2">IAEA</strain>
    </source>
</reference>
<proteinExistence type="predicted"/>
<accession>A0A1B0BKW7</accession>
<sequence length="154" mass="15767">PPKGRPDLDKPASSRKRCSSSSSSISSLCASGGRFRISCEGTAAGGSIRMVGSHSPGGTGTSVRSPIRDASFRRIKAANGFSKKSTSPTNMLLASAPGAIVLVILVPGTVKKRPSWLPSASDLFPLVLAVKDNGEFVVVKPGDVALLCSSTGIL</sequence>